<keyword evidence="1" id="KW-0560">Oxidoreductase</keyword>
<protein>
    <recommendedName>
        <fullName evidence="2">NADP-dependent oxidoreductase domain-containing protein</fullName>
    </recommendedName>
</protein>
<gene>
    <name evidence="3" type="ORF">PRZ48_001251</name>
</gene>
<name>A0ABR0F2F1_ZASCE</name>
<keyword evidence="4" id="KW-1185">Reference proteome</keyword>
<dbReference type="EMBL" id="JAXOVC010000001">
    <property type="protein sequence ID" value="KAK4507516.1"/>
    <property type="molecule type" value="Genomic_DNA"/>
</dbReference>
<evidence type="ECO:0000313" key="4">
    <source>
        <dbReference type="Proteomes" id="UP001305779"/>
    </source>
</evidence>
<dbReference type="PANTHER" id="PTHR43364:SF4">
    <property type="entry name" value="NAD(P)-LINKED OXIDOREDUCTASE SUPERFAMILY PROTEIN"/>
    <property type="match status" value="1"/>
</dbReference>
<proteinExistence type="predicted"/>
<evidence type="ECO:0000256" key="1">
    <source>
        <dbReference type="ARBA" id="ARBA00023002"/>
    </source>
</evidence>
<accession>A0ABR0F2F1</accession>
<organism evidence="3 4">
    <name type="scientific">Zasmidium cellare</name>
    <name type="common">Wine cellar mold</name>
    <name type="synonym">Racodium cellare</name>
    <dbReference type="NCBI Taxonomy" id="395010"/>
    <lineage>
        <taxon>Eukaryota</taxon>
        <taxon>Fungi</taxon>
        <taxon>Dikarya</taxon>
        <taxon>Ascomycota</taxon>
        <taxon>Pezizomycotina</taxon>
        <taxon>Dothideomycetes</taxon>
        <taxon>Dothideomycetidae</taxon>
        <taxon>Mycosphaerellales</taxon>
        <taxon>Mycosphaerellaceae</taxon>
        <taxon>Zasmidium</taxon>
    </lineage>
</organism>
<dbReference type="CDD" id="cd19075">
    <property type="entry name" value="AKR_AKR7A1-5"/>
    <property type="match status" value="1"/>
</dbReference>
<dbReference type="PANTHER" id="PTHR43364">
    <property type="entry name" value="NADH-SPECIFIC METHYLGLYOXAL REDUCTASE-RELATED"/>
    <property type="match status" value="1"/>
</dbReference>
<dbReference type="InterPro" id="IPR023210">
    <property type="entry name" value="NADP_OxRdtase_dom"/>
</dbReference>
<sequence>MPKIICGLMGTSVASGSSSMTGSNNLQPFLQMLTSHGVRELDTARVYNAGKSEEDLGTIPTAQQDFLIATKAPGFSPGSLTYDKIIENCTKSLTALKQEKIELYYFHGPDRETKVEESCRAINDLFKQGKIERFGVSNCSREEVEEIHGVCEKNGWLVPTVYQGGYNPLLRTTETALFPTLRRLGMAFYAYSPLGGGYFSRPTEQLRTPPAGGRMDQMKVFSSIYVNDLSLKLHEMLEGVCKKENVPLKAATLRYLMHHSALGKDDGVILGASSLEQIEQNLDACEGGPLPEAVVSAFEHLWAEYRKAYNPAYCV</sequence>
<dbReference type="SUPFAM" id="SSF51430">
    <property type="entry name" value="NAD(P)-linked oxidoreductase"/>
    <property type="match status" value="1"/>
</dbReference>
<dbReference type="InterPro" id="IPR050523">
    <property type="entry name" value="AKR_Detox_Biosynth"/>
</dbReference>
<reference evidence="3 4" key="1">
    <citation type="journal article" date="2023" name="G3 (Bethesda)">
        <title>A chromosome-level genome assembly of Zasmidium syzygii isolated from banana leaves.</title>
        <authorList>
            <person name="van Westerhoven A.C."/>
            <person name="Mehrabi R."/>
            <person name="Talebi R."/>
            <person name="Steentjes M.B.F."/>
            <person name="Corcolon B."/>
            <person name="Chong P.A."/>
            <person name="Kema G.H.J."/>
            <person name="Seidl M.F."/>
        </authorList>
    </citation>
    <scope>NUCLEOTIDE SEQUENCE [LARGE SCALE GENOMIC DNA]</scope>
    <source>
        <strain evidence="3 4">P124</strain>
    </source>
</reference>
<dbReference type="Pfam" id="PF00248">
    <property type="entry name" value="Aldo_ket_red"/>
    <property type="match status" value="1"/>
</dbReference>
<evidence type="ECO:0000259" key="2">
    <source>
        <dbReference type="Pfam" id="PF00248"/>
    </source>
</evidence>
<dbReference type="Proteomes" id="UP001305779">
    <property type="component" value="Unassembled WGS sequence"/>
</dbReference>
<feature type="domain" description="NADP-dependent oxidoreductase" evidence="2">
    <location>
        <begin position="4"/>
        <end position="302"/>
    </location>
</feature>
<dbReference type="InterPro" id="IPR036812">
    <property type="entry name" value="NAD(P)_OxRdtase_dom_sf"/>
</dbReference>
<evidence type="ECO:0000313" key="3">
    <source>
        <dbReference type="EMBL" id="KAK4507516.1"/>
    </source>
</evidence>
<comment type="caution">
    <text evidence="3">The sequence shown here is derived from an EMBL/GenBank/DDBJ whole genome shotgun (WGS) entry which is preliminary data.</text>
</comment>
<dbReference type="Gene3D" id="3.20.20.100">
    <property type="entry name" value="NADP-dependent oxidoreductase domain"/>
    <property type="match status" value="1"/>
</dbReference>